<keyword evidence="12" id="KW-1185">Reference proteome</keyword>
<keyword evidence="6" id="KW-0238">DNA-binding</keyword>
<feature type="modified residue" description="4-aspartylphosphate" evidence="8">
    <location>
        <position position="55"/>
    </location>
</feature>
<feature type="domain" description="Response regulatory" evidence="10">
    <location>
        <begin position="3"/>
        <end position="120"/>
    </location>
</feature>
<reference evidence="11 12" key="1">
    <citation type="submission" date="2020-08" db="EMBL/GenBank/DDBJ databases">
        <title>Cohnella phylogeny.</title>
        <authorList>
            <person name="Dunlap C."/>
        </authorList>
    </citation>
    <scope>NUCLEOTIDE SEQUENCE [LARGE SCALE GENOMIC DNA]</scope>
    <source>
        <strain evidence="11 12">CBP 2801</strain>
    </source>
</reference>
<feature type="domain" description="HTH araC/xylS-type" evidence="9">
    <location>
        <begin position="430"/>
        <end position="529"/>
    </location>
</feature>
<evidence type="ECO:0000256" key="4">
    <source>
        <dbReference type="ARBA" id="ARBA00023012"/>
    </source>
</evidence>
<dbReference type="GO" id="GO:0000160">
    <property type="term" value="P:phosphorelay signal transduction system"/>
    <property type="evidence" value="ECO:0007669"/>
    <property type="project" value="UniProtKB-KW"/>
</dbReference>
<dbReference type="PANTHER" id="PTHR42713:SF3">
    <property type="entry name" value="TRANSCRIPTIONAL REGULATORY PROTEIN HPTR"/>
    <property type="match status" value="1"/>
</dbReference>
<dbReference type="InterPro" id="IPR041522">
    <property type="entry name" value="CdaR_GGDEF"/>
</dbReference>
<evidence type="ECO:0000256" key="7">
    <source>
        <dbReference type="ARBA" id="ARBA00023163"/>
    </source>
</evidence>
<dbReference type="PROSITE" id="PS00041">
    <property type="entry name" value="HTH_ARAC_FAMILY_1"/>
    <property type="match status" value="1"/>
</dbReference>
<dbReference type="SMART" id="SM00448">
    <property type="entry name" value="REC"/>
    <property type="match status" value="1"/>
</dbReference>
<dbReference type="InterPro" id="IPR051552">
    <property type="entry name" value="HptR"/>
</dbReference>
<dbReference type="PROSITE" id="PS50110">
    <property type="entry name" value="RESPONSE_REGULATORY"/>
    <property type="match status" value="1"/>
</dbReference>
<protein>
    <submittedName>
        <fullName evidence="11">Response regulator</fullName>
    </submittedName>
</protein>
<name>A0A7X0VVY3_9BACL</name>
<dbReference type="Gene3D" id="3.40.50.2300">
    <property type="match status" value="1"/>
</dbReference>
<dbReference type="PANTHER" id="PTHR42713">
    <property type="entry name" value="HISTIDINE KINASE-RELATED"/>
    <property type="match status" value="1"/>
</dbReference>
<evidence type="ECO:0000256" key="1">
    <source>
        <dbReference type="ARBA" id="ARBA00004496"/>
    </source>
</evidence>
<dbReference type="InterPro" id="IPR001789">
    <property type="entry name" value="Sig_transdc_resp-reg_receiver"/>
</dbReference>
<gene>
    <name evidence="11" type="ORF">H7C18_13130</name>
</gene>
<comment type="caution">
    <text evidence="11">The sequence shown here is derived from an EMBL/GenBank/DDBJ whole genome shotgun (WGS) entry which is preliminary data.</text>
</comment>
<dbReference type="SUPFAM" id="SSF46689">
    <property type="entry name" value="Homeodomain-like"/>
    <property type="match status" value="1"/>
</dbReference>
<evidence type="ECO:0000313" key="11">
    <source>
        <dbReference type="EMBL" id="MBB6731857.1"/>
    </source>
</evidence>
<evidence type="ECO:0000256" key="6">
    <source>
        <dbReference type="ARBA" id="ARBA00023125"/>
    </source>
</evidence>
<evidence type="ECO:0000256" key="5">
    <source>
        <dbReference type="ARBA" id="ARBA00023015"/>
    </source>
</evidence>
<dbReference type="InterPro" id="IPR018060">
    <property type="entry name" value="HTH_AraC"/>
</dbReference>
<keyword evidence="7" id="KW-0804">Transcription</keyword>
<dbReference type="SMART" id="SM00342">
    <property type="entry name" value="HTH_ARAC"/>
    <property type="match status" value="1"/>
</dbReference>
<evidence type="ECO:0000256" key="3">
    <source>
        <dbReference type="ARBA" id="ARBA00022553"/>
    </source>
</evidence>
<dbReference type="RefSeq" id="WP_185129531.1">
    <property type="nucleotide sequence ID" value="NZ_JACJVO010000016.1"/>
</dbReference>
<dbReference type="SUPFAM" id="SSF52172">
    <property type="entry name" value="CheY-like"/>
    <property type="match status" value="1"/>
</dbReference>
<dbReference type="GO" id="GO:0005737">
    <property type="term" value="C:cytoplasm"/>
    <property type="evidence" value="ECO:0007669"/>
    <property type="project" value="UniProtKB-SubCell"/>
</dbReference>
<dbReference type="InterPro" id="IPR011006">
    <property type="entry name" value="CheY-like_superfamily"/>
</dbReference>
<organism evidence="11 12">
    <name type="scientific">Cohnella zeiphila</name>
    <dbReference type="NCBI Taxonomy" id="2761120"/>
    <lineage>
        <taxon>Bacteria</taxon>
        <taxon>Bacillati</taxon>
        <taxon>Bacillota</taxon>
        <taxon>Bacilli</taxon>
        <taxon>Bacillales</taxon>
        <taxon>Paenibacillaceae</taxon>
        <taxon>Cohnella</taxon>
    </lineage>
</organism>
<dbReference type="GO" id="GO:0003700">
    <property type="term" value="F:DNA-binding transcription factor activity"/>
    <property type="evidence" value="ECO:0007669"/>
    <property type="project" value="InterPro"/>
</dbReference>
<dbReference type="EMBL" id="JACJVO010000016">
    <property type="protein sequence ID" value="MBB6731857.1"/>
    <property type="molecule type" value="Genomic_DNA"/>
</dbReference>
<evidence type="ECO:0000259" key="9">
    <source>
        <dbReference type="PROSITE" id="PS01124"/>
    </source>
</evidence>
<dbReference type="Proteomes" id="UP000564644">
    <property type="component" value="Unassembled WGS sequence"/>
</dbReference>
<keyword evidence="5" id="KW-0805">Transcription regulation</keyword>
<evidence type="ECO:0000259" key="10">
    <source>
        <dbReference type="PROSITE" id="PS50110"/>
    </source>
</evidence>
<proteinExistence type="predicted"/>
<dbReference type="Pfam" id="PF17853">
    <property type="entry name" value="GGDEF_2"/>
    <property type="match status" value="1"/>
</dbReference>
<keyword evidence="4" id="KW-0902">Two-component regulatory system</keyword>
<dbReference type="GO" id="GO:0043565">
    <property type="term" value="F:sequence-specific DNA binding"/>
    <property type="evidence" value="ECO:0007669"/>
    <property type="project" value="InterPro"/>
</dbReference>
<dbReference type="Pfam" id="PF12833">
    <property type="entry name" value="HTH_18"/>
    <property type="match status" value="1"/>
</dbReference>
<keyword evidence="2" id="KW-0963">Cytoplasm</keyword>
<sequence length="533" mass="60027">MLRIMLVDDESLFREALRKTIPWESLGYEICCEAENGIDALEKIHQYKPHVALVDINMPMLDGIELAAEIKENGLNVTVIIITGYEEFAYARQAIEVGVENYLLKPVQEEQLIKVLASVKKKHEIAMEEWKQQVKVHKPLLKEMLLNNLLQGTKVLAAEQWNQLKPSLAIDPDAEAYRVLAVEIADPKEAGWNDEEKRLWAFAAANIARDVLAAECTFDSCQDADRLCAVVAAADARAGWPLDLARLGENIRQSLLKYAKLDVAVGVSRMRVGVGRLPESYREALYALNRLRISGRNGVLVYSDAPVSDEAALRIFPVEQRQQLLMGARMNDSQWVGDLIRSIFGEIRQAHAPVELVVNKCVELVSTCLEFVDGTGNEMKGVFGEDSRLLGNLYERRSIDEWEQRVLRIYSRAMAAVAMQENQSASKTVEKAKDYIDRNLGKYDLKIDEIARHAYIGYGRLCELFKRETGVTINNYMTDARIRQAKRLIDEGCRSVSAVSAQVGYADANYFGKCFKKKYGIAPGNYIDKLLAK</sequence>
<dbReference type="InterPro" id="IPR018062">
    <property type="entry name" value="HTH_AraC-typ_CS"/>
</dbReference>
<evidence type="ECO:0000256" key="2">
    <source>
        <dbReference type="ARBA" id="ARBA00022490"/>
    </source>
</evidence>
<accession>A0A7X0VVY3</accession>
<dbReference type="InterPro" id="IPR009057">
    <property type="entry name" value="Homeodomain-like_sf"/>
</dbReference>
<dbReference type="AlphaFoldDB" id="A0A7X0VVY3"/>
<evidence type="ECO:0000256" key="8">
    <source>
        <dbReference type="PROSITE-ProRule" id="PRU00169"/>
    </source>
</evidence>
<comment type="subcellular location">
    <subcellularLocation>
        <location evidence="1">Cytoplasm</location>
    </subcellularLocation>
</comment>
<dbReference type="PROSITE" id="PS01124">
    <property type="entry name" value="HTH_ARAC_FAMILY_2"/>
    <property type="match status" value="1"/>
</dbReference>
<dbReference type="Gene3D" id="1.10.10.60">
    <property type="entry name" value="Homeodomain-like"/>
    <property type="match status" value="2"/>
</dbReference>
<dbReference type="Pfam" id="PF00072">
    <property type="entry name" value="Response_reg"/>
    <property type="match status" value="1"/>
</dbReference>
<dbReference type="CDD" id="cd17536">
    <property type="entry name" value="REC_YesN-like"/>
    <property type="match status" value="1"/>
</dbReference>
<evidence type="ECO:0000313" key="12">
    <source>
        <dbReference type="Proteomes" id="UP000564644"/>
    </source>
</evidence>
<keyword evidence="3 8" id="KW-0597">Phosphoprotein</keyword>